<feature type="compositionally biased region" description="Polar residues" evidence="9">
    <location>
        <begin position="1139"/>
        <end position="1149"/>
    </location>
</feature>
<feature type="domain" description="Chromo" evidence="15">
    <location>
        <begin position="65"/>
        <end position="350"/>
    </location>
</feature>
<dbReference type="PANTHER" id="PTHR12802:SF41">
    <property type="entry name" value="BRAHMA ASSOCIATED PROTEIN 155 KDA"/>
    <property type="match status" value="1"/>
</dbReference>
<dbReference type="Proteomes" id="UP001300502">
    <property type="component" value="Unassembled WGS sequence"/>
</dbReference>
<evidence type="ECO:0000256" key="1">
    <source>
        <dbReference type="ARBA" id="ARBA00022723"/>
    </source>
</evidence>
<dbReference type="PROSITE" id="PS52032">
    <property type="entry name" value="MARR_BRCT_CHROMO"/>
    <property type="match status" value="1"/>
</dbReference>
<keyword evidence="3" id="KW-0862">Zinc</keyword>
<evidence type="ECO:0000313" key="17">
    <source>
        <dbReference type="Proteomes" id="UP001300502"/>
    </source>
</evidence>
<evidence type="ECO:0000256" key="8">
    <source>
        <dbReference type="PROSITE-ProRule" id="PRU00228"/>
    </source>
</evidence>
<dbReference type="SMART" id="SM00717">
    <property type="entry name" value="SANT"/>
    <property type="match status" value="1"/>
</dbReference>
<feature type="region of interest" description="Disordered" evidence="9">
    <location>
        <begin position="1130"/>
        <end position="1149"/>
    </location>
</feature>
<dbReference type="GO" id="GO:0005634">
    <property type="term" value="C:nucleus"/>
    <property type="evidence" value="ECO:0007669"/>
    <property type="project" value="UniProtKB-ARBA"/>
</dbReference>
<dbReference type="InterPro" id="IPR041984">
    <property type="entry name" value="Rsc8/Ssr1/Ssr2_ZZ"/>
</dbReference>
<evidence type="ECO:0000256" key="3">
    <source>
        <dbReference type="ARBA" id="ARBA00022833"/>
    </source>
</evidence>
<dbReference type="PROSITE" id="PS50934">
    <property type="entry name" value="SWIRM"/>
    <property type="match status" value="1"/>
</dbReference>
<dbReference type="SUPFAM" id="SSF52113">
    <property type="entry name" value="BRCT domain"/>
    <property type="match status" value="1"/>
</dbReference>
<dbReference type="FunFam" id="1.10.10.10:FF:000020">
    <property type="entry name" value="SWI/SNF complex subunit SMARCC2 isoform c"/>
    <property type="match status" value="1"/>
</dbReference>
<evidence type="ECO:0000256" key="9">
    <source>
        <dbReference type="SAM" id="MobiDB-lite"/>
    </source>
</evidence>
<keyword evidence="7" id="KW-0539">Nucleus</keyword>
<dbReference type="Gene3D" id="1.10.10.10">
    <property type="entry name" value="Winged helix-like DNA-binding domain superfamily/Winged helix DNA-binding domain"/>
    <property type="match status" value="1"/>
</dbReference>
<protein>
    <submittedName>
        <fullName evidence="16">Uncharacterized protein</fullName>
    </submittedName>
</protein>
<evidence type="ECO:0000256" key="4">
    <source>
        <dbReference type="ARBA" id="ARBA00023015"/>
    </source>
</evidence>
<dbReference type="InterPro" id="IPR032451">
    <property type="entry name" value="SMARCC_C"/>
</dbReference>
<keyword evidence="6" id="KW-0804">Transcription</keyword>
<feature type="region of interest" description="Disordered" evidence="9">
    <location>
        <begin position="476"/>
        <end position="513"/>
    </location>
</feature>
<dbReference type="Pfam" id="PF00569">
    <property type="entry name" value="ZZ"/>
    <property type="match status" value="1"/>
</dbReference>
<dbReference type="Gene3D" id="3.30.60.90">
    <property type="match status" value="1"/>
</dbReference>
<dbReference type="InterPro" id="IPR043145">
    <property type="entry name" value="Znf_ZZ_sf"/>
</dbReference>
<evidence type="ECO:0000256" key="6">
    <source>
        <dbReference type="ARBA" id="ARBA00023163"/>
    </source>
</evidence>
<dbReference type="SUPFAM" id="SSF57850">
    <property type="entry name" value="RING/U-box"/>
    <property type="match status" value="1"/>
</dbReference>
<dbReference type="SUPFAM" id="SSF46689">
    <property type="entry name" value="Homeodomain-like"/>
    <property type="match status" value="2"/>
</dbReference>
<dbReference type="InterPro" id="IPR007526">
    <property type="entry name" value="SWIRM"/>
</dbReference>
<organism evidence="16 17">
    <name type="scientific">Galdieria yellowstonensis</name>
    <dbReference type="NCBI Taxonomy" id="3028027"/>
    <lineage>
        <taxon>Eukaryota</taxon>
        <taxon>Rhodophyta</taxon>
        <taxon>Bangiophyceae</taxon>
        <taxon>Galdieriales</taxon>
        <taxon>Galdieriaceae</taxon>
        <taxon>Galdieria</taxon>
    </lineage>
</organism>
<dbReference type="PROSITE" id="PS50135">
    <property type="entry name" value="ZF_ZZ_2"/>
    <property type="match status" value="1"/>
</dbReference>
<dbReference type="Pfam" id="PF16495">
    <property type="entry name" value="SWIRM-assoc_1"/>
    <property type="match status" value="1"/>
</dbReference>
<evidence type="ECO:0000259" key="10">
    <source>
        <dbReference type="PROSITE" id="PS50090"/>
    </source>
</evidence>
<reference evidence="16 17" key="1">
    <citation type="submission" date="2022-07" db="EMBL/GenBank/DDBJ databases">
        <title>Genome-wide signatures of adaptation to extreme environments.</title>
        <authorList>
            <person name="Cho C.H."/>
            <person name="Yoon H.S."/>
        </authorList>
    </citation>
    <scope>NUCLEOTIDE SEQUENCE [LARGE SCALE GENOMIC DNA]</scope>
    <source>
        <strain evidence="16 17">108.79 E11</strain>
    </source>
</reference>
<sequence length="1149" mass="129248">MPILPPNCGSSSFARRIFPSSPNSNSLAPFGFSTKFRHSPPPAFLLFCPILKRSLPFFPKFSVIITMSSTRSPPLKVEDFETPEVVQTFEAMAAWIRSQPRNELGFDASDITASTLARLTGELNVFLETNLGKNSKPENRILTKFPQQVFRDTRPGGALCKILTLCLQFKESQAWRRMDLLNPDRKEAIMNLLLDIDKTLRTTGILPPKKIFFSRSVAPSLVPKLKSIVQKHGGIVVSSASSATHIIEPDIDVPVDSEDTSSEEYCRVLKKQGDKVFVHWWYYPDSYDSWISSSEVDGSEADEQPLPKGPWHVQARFIVDLEKFNEWPNEFDYEVPDDMITRTNADRKTDAEFGNHANHKVSNDSAQESNKKRKHNETDLSMKNEPVDLEHSNHVSEEHVDNIRSDRSEHKSRKITQDVGFNKKSSQVEVESENLDSLSNVEHTMQHNRGNEESGNQQDTIEAKELLKQKVENVTQTVERGTERQNSLSVERQDEQTPTATTHTLDSSSLEAKQDEVSTFENTGELTATLPEEPVFIPSYSRWFRMDSIHDIEKRALPEFFSGQYPSKTPQVYLQYRNFIIRSWRADPKHYLTVTALRRHLAGDACAIMRIHAFLEHWGLINYNIDASSRPSPASFGSPPVIPLASHGSVSSGIPRLLFFDDGSHPDMLDRSVDYRLPEAQMTRRELYAAAAAVTYYCDICGKDCSRLRYHCTSQADMDICADCFSQGKFPSEFTSDQFVPMKSVSEASVGEDTWSEEETLLLLEALEKYGENWDAVAEHVGTKSKEACVLHFIRLPIEDAFLEEQLGKDFPSLVEEEQKKKDNETLNSFVNEPFPFADTANPIMAQVAFLASMVSPQVAAAAAKAALDALTNSESKGVDSNGKPGHTMQSILESDVGRQATNATFEQHCIVKGESSQVDNNILENDRKEQENKMDSFSVQAAAAVALAAAGARGKILAEEVSREIERLFAVALESKLKMLHMKMDYFEQLESITRREREKLERYRIQVIADRLSFAYSRVSDRLSESSTIFKIADGQITKVPLESEEPSLALDGSTEMIPSQSFKKGPQPMIEQTPFYSNEDVSMMQYMEQPNSSSNNSFLMEDNLLKWSGDMHSNTLGDDDVYSHFVSDTKDHMPGESSSGNTGPFL</sequence>
<proteinExistence type="predicted"/>
<dbReference type="EMBL" id="JANCYU010000003">
    <property type="protein sequence ID" value="KAK4522296.1"/>
    <property type="molecule type" value="Genomic_DNA"/>
</dbReference>
<evidence type="ECO:0000256" key="5">
    <source>
        <dbReference type="ARBA" id="ARBA00023125"/>
    </source>
</evidence>
<accession>A0AAV9I2K2</accession>
<evidence type="ECO:0000259" key="11">
    <source>
        <dbReference type="PROSITE" id="PS50135"/>
    </source>
</evidence>
<keyword evidence="4" id="KW-0805">Transcription regulation</keyword>
<dbReference type="InterPro" id="IPR036388">
    <property type="entry name" value="WH-like_DNA-bd_sf"/>
</dbReference>
<dbReference type="InterPro" id="IPR032450">
    <property type="entry name" value="SMARCC_N"/>
</dbReference>
<dbReference type="CDD" id="cd02336">
    <property type="entry name" value="ZZ_RSC8"/>
    <property type="match status" value="1"/>
</dbReference>
<feature type="compositionally biased region" description="Basic and acidic residues" evidence="9">
    <location>
        <begin position="376"/>
        <end position="409"/>
    </location>
</feature>
<feature type="domain" description="HTH myb-type" evidence="14">
    <location>
        <begin position="754"/>
        <end position="801"/>
    </location>
</feature>
<keyword evidence="5" id="KW-0238">DNA-binding</keyword>
<evidence type="ECO:0000259" key="15">
    <source>
        <dbReference type="PROSITE" id="PS52032"/>
    </source>
</evidence>
<dbReference type="PROSITE" id="PS51293">
    <property type="entry name" value="SANT"/>
    <property type="match status" value="1"/>
</dbReference>
<dbReference type="SMART" id="SM00291">
    <property type="entry name" value="ZnF_ZZ"/>
    <property type="match status" value="1"/>
</dbReference>
<dbReference type="InterPro" id="IPR000433">
    <property type="entry name" value="Znf_ZZ"/>
</dbReference>
<dbReference type="GO" id="GO:0008270">
    <property type="term" value="F:zinc ion binding"/>
    <property type="evidence" value="ECO:0007669"/>
    <property type="project" value="UniProtKB-KW"/>
</dbReference>
<evidence type="ECO:0000259" key="12">
    <source>
        <dbReference type="PROSITE" id="PS50934"/>
    </source>
</evidence>
<dbReference type="Pfam" id="PF00249">
    <property type="entry name" value="Myb_DNA-binding"/>
    <property type="match status" value="1"/>
</dbReference>
<dbReference type="InterPro" id="IPR017884">
    <property type="entry name" value="SANT_dom"/>
</dbReference>
<dbReference type="PANTHER" id="PTHR12802">
    <property type="entry name" value="SWI/SNF COMPLEX-RELATED"/>
    <property type="match status" value="1"/>
</dbReference>
<comment type="caution">
    <text evidence="16">The sequence shown here is derived from an EMBL/GenBank/DDBJ whole genome shotgun (WGS) entry which is preliminary data.</text>
</comment>
<dbReference type="PROSITE" id="PS51294">
    <property type="entry name" value="HTH_MYB"/>
    <property type="match status" value="1"/>
</dbReference>
<dbReference type="InterPro" id="IPR049898">
    <property type="entry name" value="MARR_BRCT_CHROMO"/>
</dbReference>
<dbReference type="Pfam" id="PF16496">
    <property type="entry name" value="SWIRM-assoc_2"/>
    <property type="match status" value="1"/>
</dbReference>
<keyword evidence="1" id="KW-0479">Metal-binding</keyword>
<dbReference type="PROSITE" id="PS50090">
    <property type="entry name" value="MYB_LIKE"/>
    <property type="match status" value="1"/>
</dbReference>
<keyword evidence="17" id="KW-1185">Reference proteome</keyword>
<evidence type="ECO:0000256" key="7">
    <source>
        <dbReference type="ARBA" id="ARBA00023242"/>
    </source>
</evidence>
<evidence type="ECO:0000313" key="16">
    <source>
        <dbReference type="EMBL" id="KAK4522296.1"/>
    </source>
</evidence>
<dbReference type="InterPro" id="IPR036420">
    <property type="entry name" value="BRCT_dom_sf"/>
</dbReference>
<dbReference type="Gene3D" id="1.10.10.60">
    <property type="entry name" value="Homeodomain-like"/>
    <property type="match status" value="1"/>
</dbReference>
<evidence type="ECO:0000259" key="13">
    <source>
        <dbReference type="PROSITE" id="PS51293"/>
    </source>
</evidence>
<keyword evidence="2 8" id="KW-0863">Zinc-finger</keyword>
<dbReference type="InterPro" id="IPR017930">
    <property type="entry name" value="Myb_dom"/>
</dbReference>
<evidence type="ECO:0000256" key="2">
    <source>
        <dbReference type="ARBA" id="ARBA00022771"/>
    </source>
</evidence>
<dbReference type="InterPro" id="IPR001005">
    <property type="entry name" value="SANT/Myb"/>
</dbReference>
<gene>
    <name evidence="16" type="ORF">GAYE_HPESCF16G0176</name>
</gene>
<feature type="domain" description="ZZ-type" evidence="11">
    <location>
        <begin position="693"/>
        <end position="750"/>
    </location>
</feature>
<dbReference type="FunFam" id="1.10.10.60:FF:000014">
    <property type="entry name" value="SWI/SNF complex subunit SMARCC2 isoform C"/>
    <property type="match status" value="1"/>
</dbReference>
<feature type="domain" description="SWIRM" evidence="12">
    <location>
        <begin position="535"/>
        <end position="632"/>
    </location>
</feature>
<feature type="domain" description="Myb-like" evidence="10">
    <location>
        <begin position="747"/>
        <end position="797"/>
    </location>
</feature>
<name>A0AAV9I2K2_9RHOD</name>
<dbReference type="Pfam" id="PF04433">
    <property type="entry name" value="SWIRM"/>
    <property type="match status" value="1"/>
</dbReference>
<dbReference type="AlphaFoldDB" id="A0AAV9I2K2"/>
<feature type="domain" description="SANT" evidence="13">
    <location>
        <begin position="750"/>
        <end position="801"/>
    </location>
</feature>
<evidence type="ECO:0000259" key="14">
    <source>
        <dbReference type="PROSITE" id="PS51294"/>
    </source>
</evidence>
<dbReference type="GO" id="GO:0003677">
    <property type="term" value="F:DNA binding"/>
    <property type="evidence" value="ECO:0007669"/>
    <property type="project" value="UniProtKB-KW"/>
</dbReference>
<feature type="region of interest" description="Disordered" evidence="9">
    <location>
        <begin position="352"/>
        <end position="438"/>
    </location>
</feature>
<dbReference type="InterPro" id="IPR009057">
    <property type="entry name" value="Homeodomain-like_sf"/>
</dbReference>
<feature type="compositionally biased region" description="Polar residues" evidence="9">
    <location>
        <begin position="423"/>
        <end position="438"/>
    </location>
</feature>